<sequence length="90" mass="10217">MPSGCGARVARLRCPRHASASRAARLPRPRRARLRPSAMPSPPGCPGESALILIRHRESLWDEKNLIIFIPLWLFHGIVALWRNRRFNTG</sequence>
<protein>
    <submittedName>
        <fullName evidence="3">Uncharacterized protein</fullName>
    </submittedName>
</protein>
<dbReference type="AlphaFoldDB" id="A0AAQ3XDE1"/>
<name>A0AAQ3XDE1_PASNO</name>
<keyword evidence="2" id="KW-0812">Transmembrane</keyword>
<organism evidence="3 4">
    <name type="scientific">Paspalum notatum var. saurae</name>
    <dbReference type="NCBI Taxonomy" id="547442"/>
    <lineage>
        <taxon>Eukaryota</taxon>
        <taxon>Viridiplantae</taxon>
        <taxon>Streptophyta</taxon>
        <taxon>Embryophyta</taxon>
        <taxon>Tracheophyta</taxon>
        <taxon>Spermatophyta</taxon>
        <taxon>Magnoliopsida</taxon>
        <taxon>Liliopsida</taxon>
        <taxon>Poales</taxon>
        <taxon>Poaceae</taxon>
        <taxon>PACMAD clade</taxon>
        <taxon>Panicoideae</taxon>
        <taxon>Andropogonodae</taxon>
        <taxon>Paspaleae</taxon>
        <taxon>Paspalinae</taxon>
        <taxon>Paspalum</taxon>
    </lineage>
</organism>
<accession>A0AAQ3XDE1</accession>
<feature type="compositionally biased region" description="Basic residues" evidence="1">
    <location>
        <begin position="25"/>
        <end position="34"/>
    </location>
</feature>
<reference evidence="3 4" key="1">
    <citation type="submission" date="2024-02" db="EMBL/GenBank/DDBJ databases">
        <title>High-quality chromosome-scale genome assembly of Pensacola bahiagrass (Paspalum notatum Flugge var. saurae).</title>
        <authorList>
            <person name="Vega J.M."/>
            <person name="Podio M."/>
            <person name="Orjuela J."/>
            <person name="Siena L.A."/>
            <person name="Pessino S.C."/>
            <person name="Combes M.C."/>
            <person name="Mariac C."/>
            <person name="Albertini E."/>
            <person name="Pupilli F."/>
            <person name="Ortiz J.P.A."/>
            <person name="Leblanc O."/>
        </authorList>
    </citation>
    <scope>NUCLEOTIDE SEQUENCE [LARGE SCALE GENOMIC DNA]</scope>
    <source>
        <strain evidence="3">R1</strain>
        <tissue evidence="3">Leaf</tissue>
    </source>
</reference>
<keyword evidence="2" id="KW-1133">Transmembrane helix</keyword>
<proteinExistence type="predicted"/>
<feature type="region of interest" description="Disordered" evidence="1">
    <location>
        <begin position="16"/>
        <end position="45"/>
    </location>
</feature>
<feature type="transmembrane region" description="Helical" evidence="2">
    <location>
        <begin position="66"/>
        <end position="82"/>
    </location>
</feature>
<dbReference type="Proteomes" id="UP001341281">
    <property type="component" value="Chromosome 09"/>
</dbReference>
<evidence type="ECO:0000313" key="4">
    <source>
        <dbReference type="Proteomes" id="UP001341281"/>
    </source>
</evidence>
<evidence type="ECO:0000313" key="3">
    <source>
        <dbReference type="EMBL" id="WVZ94738.1"/>
    </source>
</evidence>
<keyword evidence="2" id="KW-0472">Membrane</keyword>
<evidence type="ECO:0000256" key="2">
    <source>
        <dbReference type="SAM" id="Phobius"/>
    </source>
</evidence>
<gene>
    <name evidence="3" type="ORF">U9M48_040601</name>
</gene>
<keyword evidence="4" id="KW-1185">Reference proteome</keyword>
<evidence type="ECO:0000256" key="1">
    <source>
        <dbReference type="SAM" id="MobiDB-lite"/>
    </source>
</evidence>
<dbReference type="EMBL" id="CP144753">
    <property type="protein sequence ID" value="WVZ94738.1"/>
    <property type="molecule type" value="Genomic_DNA"/>
</dbReference>